<proteinExistence type="predicted"/>
<sequence>MQHTTKWDKRVTALAVLALFSSSVYSEENKVNNGEQHSILDNIGGSFSLAYNTNIYSPNDYRSVRSLSWNGSLNYGFTDNITGYISSGGYRAYENETGDFATDSIIGASYSNLFTFGETGKVGLRGQLTIPTSETSRDTELYTSLRVDVPISFEMLGGNYSVSPRVRKNFYKFKTMNGRVLTEWVYSLSVGANYQFDKLTLGASALGGNGMSYKGNRSKQFTYGASVFSSYQLADNWSASLSASTAGFYTDAERGTLGDIDLFDEDKATYTAQLSFSF</sequence>
<evidence type="ECO:0000256" key="1">
    <source>
        <dbReference type="SAM" id="SignalP"/>
    </source>
</evidence>
<accession>A0A0M0HPH6</accession>
<dbReference type="RefSeq" id="WP_053395775.1">
    <property type="nucleotide sequence ID" value="NZ_LHPJ01000007.1"/>
</dbReference>
<evidence type="ECO:0000313" key="2">
    <source>
        <dbReference type="EMBL" id="KOO03787.1"/>
    </source>
</evidence>
<feature type="chain" id="PRO_5005600100" description="Outer membrane receptor protein" evidence="1">
    <location>
        <begin position="27"/>
        <end position="278"/>
    </location>
</feature>
<dbReference type="EMBL" id="LHPJ01000007">
    <property type="protein sequence ID" value="KOO03787.1"/>
    <property type="molecule type" value="Genomic_DNA"/>
</dbReference>
<organism evidence="2 3">
    <name type="scientific">Vibrio nereis</name>
    <dbReference type="NCBI Taxonomy" id="693"/>
    <lineage>
        <taxon>Bacteria</taxon>
        <taxon>Pseudomonadati</taxon>
        <taxon>Pseudomonadota</taxon>
        <taxon>Gammaproteobacteria</taxon>
        <taxon>Vibrionales</taxon>
        <taxon>Vibrionaceae</taxon>
        <taxon>Vibrio</taxon>
    </lineage>
</organism>
<dbReference type="OrthoDB" id="6258537at2"/>
<gene>
    <name evidence="2" type="ORF">AKJ17_10645</name>
</gene>
<keyword evidence="3" id="KW-1185">Reference proteome</keyword>
<reference evidence="3" key="1">
    <citation type="submission" date="2015-08" db="EMBL/GenBank/DDBJ databases">
        <title>Vibrio galatheae sp. nov., a novel member of the Vibrionaceae family isolated from the Solomon Islands.</title>
        <authorList>
            <person name="Giubergia S."/>
            <person name="Machado H."/>
            <person name="Mateiu R.V."/>
            <person name="Gram L."/>
        </authorList>
    </citation>
    <scope>NUCLEOTIDE SEQUENCE [LARGE SCALE GENOMIC DNA]</scope>
    <source>
        <strain evidence="3">DSM 19584</strain>
    </source>
</reference>
<evidence type="ECO:0008006" key="4">
    <source>
        <dbReference type="Google" id="ProtNLM"/>
    </source>
</evidence>
<evidence type="ECO:0000313" key="3">
    <source>
        <dbReference type="Proteomes" id="UP000037515"/>
    </source>
</evidence>
<name>A0A0M0HPH6_VIBNE</name>
<keyword evidence="1" id="KW-0732">Signal</keyword>
<feature type="signal peptide" evidence="1">
    <location>
        <begin position="1"/>
        <end position="26"/>
    </location>
</feature>
<dbReference type="AlphaFoldDB" id="A0A0M0HPH6"/>
<comment type="caution">
    <text evidence="2">The sequence shown here is derived from an EMBL/GenBank/DDBJ whole genome shotgun (WGS) entry which is preliminary data.</text>
</comment>
<dbReference type="Proteomes" id="UP000037515">
    <property type="component" value="Unassembled WGS sequence"/>
</dbReference>
<dbReference type="PATRIC" id="fig|693.5.peg.2178"/>
<protein>
    <recommendedName>
        <fullName evidence="4">Outer membrane receptor protein</fullName>
    </recommendedName>
</protein>